<keyword evidence="2" id="KW-0808">Transferase</keyword>
<dbReference type="AlphaFoldDB" id="A0A545TKB3"/>
<gene>
    <name evidence="2" type="ORF">FKG94_14985</name>
</gene>
<dbReference type="GO" id="GO:0032259">
    <property type="term" value="P:methylation"/>
    <property type="evidence" value="ECO:0007669"/>
    <property type="project" value="UniProtKB-KW"/>
</dbReference>
<dbReference type="EMBL" id="VHSG01000014">
    <property type="protein sequence ID" value="TQV77647.1"/>
    <property type="molecule type" value="Genomic_DNA"/>
</dbReference>
<accession>A0A545TKB3</accession>
<keyword evidence="3" id="KW-1185">Reference proteome</keyword>
<protein>
    <submittedName>
        <fullName evidence="2">Class I SAM-dependent methyltransferase</fullName>
    </submittedName>
</protein>
<keyword evidence="2" id="KW-0489">Methyltransferase</keyword>
<proteinExistence type="predicted"/>
<dbReference type="RefSeq" id="WP_142905130.1">
    <property type="nucleotide sequence ID" value="NZ_ML660095.1"/>
</dbReference>
<dbReference type="OrthoDB" id="529208at2"/>
<evidence type="ECO:0000313" key="3">
    <source>
        <dbReference type="Proteomes" id="UP000319732"/>
    </source>
</evidence>
<feature type="domain" description="Methyltransferase type 11" evidence="1">
    <location>
        <begin position="77"/>
        <end position="182"/>
    </location>
</feature>
<dbReference type="InterPro" id="IPR029063">
    <property type="entry name" value="SAM-dependent_MTases_sf"/>
</dbReference>
<evidence type="ECO:0000313" key="2">
    <source>
        <dbReference type="EMBL" id="TQV77647.1"/>
    </source>
</evidence>
<dbReference type="Pfam" id="PF08241">
    <property type="entry name" value="Methyltransf_11"/>
    <property type="match status" value="1"/>
</dbReference>
<dbReference type="SUPFAM" id="SSF53335">
    <property type="entry name" value="S-adenosyl-L-methionine-dependent methyltransferases"/>
    <property type="match status" value="1"/>
</dbReference>
<dbReference type="InterPro" id="IPR013216">
    <property type="entry name" value="Methyltransf_11"/>
</dbReference>
<dbReference type="GO" id="GO:0008757">
    <property type="term" value="F:S-adenosylmethionine-dependent methyltransferase activity"/>
    <property type="evidence" value="ECO:0007669"/>
    <property type="project" value="InterPro"/>
</dbReference>
<evidence type="ECO:0000259" key="1">
    <source>
        <dbReference type="Pfam" id="PF08241"/>
    </source>
</evidence>
<comment type="caution">
    <text evidence="2">The sequence shown here is derived from an EMBL/GenBank/DDBJ whole genome shotgun (WGS) entry which is preliminary data.</text>
</comment>
<reference evidence="2 3" key="1">
    <citation type="submission" date="2019-06" db="EMBL/GenBank/DDBJ databases">
        <title>Whole genome sequence for Cellvibrionaceae sp. R142.</title>
        <authorList>
            <person name="Wang G."/>
        </authorList>
    </citation>
    <scope>NUCLEOTIDE SEQUENCE [LARGE SCALE GENOMIC DNA]</scope>
    <source>
        <strain evidence="2 3">R142</strain>
    </source>
</reference>
<sequence length="268" mass="30466">MLAENQLPQNFLDWNAQQGAPYGKPIILAKKLKRWLPSTWYWSLRGPFSVQRNNTTRAFEYPWAFFQAQVSPGDRILEVGGSLSGFQFALAQHGCRVVNIDPGFEAAGKGWHCDQDTLAKLNRLFHTDVELRNTTIEKAELPSDAFDCAFSISVIEHLPWGDVENVMRETFRSLKPGGRFILTVDLFTDVAPFQTAQTNKYGANINIKELAAVENFELVFGEKTQLYGYTEFEPQRILTDRDRFLVGGGYPAMVQCLVLKKPEKETEY</sequence>
<dbReference type="CDD" id="cd02440">
    <property type="entry name" value="AdoMet_MTases"/>
    <property type="match status" value="1"/>
</dbReference>
<organism evidence="2 3">
    <name type="scientific">Exilibacterium tricleocarpae</name>
    <dbReference type="NCBI Taxonomy" id="2591008"/>
    <lineage>
        <taxon>Bacteria</taxon>
        <taxon>Pseudomonadati</taxon>
        <taxon>Pseudomonadota</taxon>
        <taxon>Gammaproteobacteria</taxon>
        <taxon>Cellvibrionales</taxon>
        <taxon>Cellvibrionaceae</taxon>
        <taxon>Exilibacterium</taxon>
    </lineage>
</organism>
<dbReference type="Proteomes" id="UP000319732">
    <property type="component" value="Unassembled WGS sequence"/>
</dbReference>
<name>A0A545TKB3_9GAMM</name>
<dbReference type="Gene3D" id="3.40.50.150">
    <property type="entry name" value="Vaccinia Virus protein VP39"/>
    <property type="match status" value="1"/>
</dbReference>